<dbReference type="InterPro" id="IPR024473">
    <property type="entry name" value="Transposases_IS4_N"/>
</dbReference>
<dbReference type="PANTHER" id="PTHR37529">
    <property type="entry name" value="TRANSPOSASE INSG FOR INSERTION SEQUENCE ELEMENT IS4-RELATED"/>
    <property type="match status" value="1"/>
</dbReference>
<gene>
    <name evidence="2" type="ORF">DAQ1742_02960</name>
</gene>
<dbReference type="PANTHER" id="PTHR37529:SF1">
    <property type="entry name" value="TRANSPOSASE INSG FOR INSERTION SEQUENCE ELEMENT IS4-RELATED"/>
    <property type="match status" value="1"/>
</dbReference>
<proteinExistence type="predicted"/>
<dbReference type="KEGG" id="daq:DAQ1742_02960"/>
<dbReference type="AlphaFoldDB" id="A0A375AD24"/>
<accession>A0A375AD24</accession>
<sequence length="132" mass="14885">MLLSQALDTLHPFTPQEFAAPSDRLSPELIDECLADTGVVTLRKRRLSMEMMVWAVMGMSLFRSHSMNQLVSHLDILLPGKRPFVAPSAVVQARQRPGEDVVRLMFEKTQRLWFEKTPLSHRNGKALDAATA</sequence>
<dbReference type="Pfam" id="PF13006">
    <property type="entry name" value="Nterm_IS4"/>
    <property type="match status" value="1"/>
</dbReference>
<evidence type="ECO:0000259" key="1">
    <source>
        <dbReference type="Pfam" id="PF13006"/>
    </source>
</evidence>
<dbReference type="EMBL" id="LT615367">
    <property type="protein sequence ID" value="SLM63806.1"/>
    <property type="molecule type" value="Genomic_DNA"/>
</dbReference>
<evidence type="ECO:0000313" key="2">
    <source>
        <dbReference type="EMBL" id="SLM63806.1"/>
    </source>
</evidence>
<evidence type="ECO:0000313" key="3">
    <source>
        <dbReference type="Proteomes" id="UP000294820"/>
    </source>
</evidence>
<dbReference type="Proteomes" id="UP000294820">
    <property type="component" value="Chromosome 1"/>
</dbReference>
<feature type="domain" description="Transposase IS4 N-terminal" evidence="1">
    <location>
        <begin position="22"/>
        <end position="107"/>
    </location>
</feature>
<name>A0A375AD24_9GAMM</name>
<keyword evidence="3" id="KW-1185">Reference proteome</keyword>
<reference evidence="2 3" key="1">
    <citation type="submission" date="2016-09" db="EMBL/GenBank/DDBJ databases">
        <authorList>
            <person name="Reverchon S."/>
            <person name="Nasser W."/>
            <person name="Leonard S."/>
            <person name="Brochier C."/>
            <person name="Duprey A."/>
        </authorList>
    </citation>
    <scope>NUCLEOTIDE SEQUENCE [LARGE SCALE GENOMIC DNA]</scope>
    <source>
        <strain evidence="2 3">174/2</strain>
    </source>
</reference>
<protein>
    <submittedName>
        <fullName evidence="2">Mobile element protein</fullName>
    </submittedName>
</protein>
<organism evidence="2 3">
    <name type="scientific">Dickeya aquatica</name>
    <dbReference type="NCBI Taxonomy" id="1401087"/>
    <lineage>
        <taxon>Bacteria</taxon>
        <taxon>Pseudomonadati</taxon>
        <taxon>Pseudomonadota</taxon>
        <taxon>Gammaproteobacteria</taxon>
        <taxon>Enterobacterales</taxon>
        <taxon>Pectobacteriaceae</taxon>
        <taxon>Dickeya</taxon>
    </lineage>
</organism>